<dbReference type="EMBL" id="CM016554">
    <property type="protein sequence ID" value="TKW29199.1"/>
    <property type="molecule type" value="Genomic_DNA"/>
</dbReference>
<reference evidence="2" key="1">
    <citation type="submission" date="2019-03" db="EMBL/GenBank/DDBJ databases">
        <title>WGS assembly of Setaria viridis.</title>
        <authorList>
            <person name="Huang P."/>
            <person name="Jenkins J."/>
            <person name="Grimwood J."/>
            <person name="Barry K."/>
            <person name="Healey A."/>
            <person name="Mamidi S."/>
            <person name="Sreedasyam A."/>
            <person name="Shu S."/>
            <person name="Feldman M."/>
            <person name="Wu J."/>
            <person name="Yu Y."/>
            <person name="Chen C."/>
            <person name="Johnson J."/>
            <person name="Rokhsar D."/>
            <person name="Baxter I."/>
            <person name="Schmutz J."/>
            <person name="Brutnell T."/>
            <person name="Kellogg E."/>
        </authorList>
    </citation>
    <scope>NUCLEOTIDE SEQUENCE [LARGE SCALE GENOMIC DNA]</scope>
</reference>
<evidence type="ECO:0008006" key="4">
    <source>
        <dbReference type="Google" id="ProtNLM"/>
    </source>
</evidence>
<feature type="region of interest" description="Disordered" evidence="1">
    <location>
        <begin position="75"/>
        <end position="96"/>
    </location>
</feature>
<evidence type="ECO:0000313" key="2">
    <source>
        <dbReference type="EMBL" id="TKW29199.1"/>
    </source>
</evidence>
<dbReference type="Proteomes" id="UP000298652">
    <property type="component" value="Chromosome 3"/>
</dbReference>
<accession>A0A4U6VNC0</accession>
<proteinExistence type="predicted"/>
<evidence type="ECO:0000256" key="1">
    <source>
        <dbReference type="SAM" id="MobiDB-lite"/>
    </source>
</evidence>
<sequence length="96" mass="10637">MEQNRTFSFTAAPCLSRTLRPTAASGAVRNHHHQSTATACLQPLSASHGTATRFLSFRTVEESLRNVFEKFGDLTEGHRRRPGSPPPVIFGSLSRW</sequence>
<dbReference type="AlphaFoldDB" id="A0A4U6VNC0"/>
<dbReference type="Gramene" id="TKW29199">
    <property type="protein sequence ID" value="TKW29199"/>
    <property type="gene ID" value="SEVIR_3G380400v2"/>
</dbReference>
<gene>
    <name evidence="2" type="ORF">SEVIR_3G380400v2</name>
</gene>
<name>A0A4U6VNC0_SETVI</name>
<keyword evidence="3" id="KW-1185">Reference proteome</keyword>
<evidence type="ECO:0000313" key="3">
    <source>
        <dbReference type="Proteomes" id="UP000298652"/>
    </source>
</evidence>
<organism evidence="2 3">
    <name type="scientific">Setaria viridis</name>
    <name type="common">Green bristlegrass</name>
    <name type="synonym">Setaria italica subsp. viridis</name>
    <dbReference type="NCBI Taxonomy" id="4556"/>
    <lineage>
        <taxon>Eukaryota</taxon>
        <taxon>Viridiplantae</taxon>
        <taxon>Streptophyta</taxon>
        <taxon>Embryophyta</taxon>
        <taxon>Tracheophyta</taxon>
        <taxon>Spermatophyta</taxon>
        <taxon>Magnoliopsida</taxon>
        <taxon>Liliopsida</taxon>
        <taxon>Poales</taxon>
        <taxon>Poaceae</taxon>
        <taxon>PACMAD clade</taxon>
        <taxon>Panicoideae</taxon>
        <taxon>Panicodae</taxon>
        <taxon>Paniceae</taxon>
        <taxon>Cenchrinae</taxon>
        <taxon>Setaria</taxon>
    </lineage>
</organism>
<protein>
    <recommendedName>
        <fullName evidence="4">RRM domain-containing protein</fullName>
    </recommendedName>
</protein>